<keyword evidence="3" id="KW-1185">Reference proteome</keyword>
<dbReference type="EMBL" id="AGFM01000008">
    <property type="protein sequence ID" value="EHJ62414.1"/>
    <property type="molecule type" value="Genomic_DNA"/>
</dbReference>
<dbReference type="SUPFAM" id="SSF55729">
    <property type="entry name" value="Acyl-CoA N-acyltransferases (Nat)"/>
    <property type="match status" value="1"/>
</dbReference>
<name>G6E874_9SPHN</name>
<reference evidence="2 3" key="1">
    <citation type="journal article" date="2012" name="J. Bacteriol.">
        <title>Genome sequence of benzo(a)pyrene-degrading bacterium Novosphingobium pentaromativorans US6-1.</title>
        <authorList>
            <person name="Luo Y.R."/>
            <person name="Kang S.G."/>
            <person name="Kim S.J."/>
            <person name="Kim M.R."/>
            <person name="Li N."/>
            <person name="Lee J.H."/>
            <person name="Kwon K.K."/>
        </authorList>
    </citation>
    <scope>NUCLEOTIDE SEQUENCE [LARGE SCALE GENOMIC DNA]</scope>
    <source>
        <strain evidence="2 3">US6-1</strain>
    </source>
</reference>
<dbReference type="PANTHER" id="PTHR41373:SF1">
    <property type="entry name" value="PHOSPHATIDYLGLYCEROL LYSYLTRANSFERASE C-TERMINAL DOMAIN-CONTAINING PROTEIN"/>
    <property type="match status" value="1"/>
</dbReference>
<protein>
    <recommendedName>
        <fullName evidence="1">Phosphatidylglycerol lysyltransferase C-terminal domain-containing protein</fullName>
    </recommendedName>
</protein>
<dbReference type="AlphaFoldDB" id="G6E874"/>
<sequence>MEHFPATRGGEALSLGHRREINAHLAALPELAFSEASFANLFLFRGVHRYRFHREPWPHISGVTYDGVAHVMPLVALSPTRAEALSGRTACLYPVAEQDVAALGAGWHAEFVAEDSDYLFDARTLAALPKERRRQARKLEQLFAPELTIGVPNFTEMAVPILDLWLAEVGKSSEATDYDNCREAIEHGETLGLINAVASIAGESCGFLLASPLPDGSMAVHFAKATRIFPALYPWMFSQFASRCGRPRLNFEQDLGLPGLRQAKRALDPLRMLHKYRVRPRPPDEAAPPVP</sequence>
<dbReference type="RefSeq" id="WP_007011462.1">
    <property type="nucleotide sequence ID" value="NZ_AGFM01000008.1"/>
</dbReference>
<evidence type="ECO:0000313" key="3">
    <source>
        <dbReference type="Proteomes" id="UP000004030"/>
    </source>
</evidence>
<evidence type="ECO:0000259" key="1">
    <source>
        <dbReference type="Pfam" id="PF09924"/>
    </source>
</evidence>
<dbReference type="PATRIC" id="fig|1088721.3.peg.536"/>
<evidence type="ECO:0000313" key="2">
    <source>
        <dbReference type="EMBL" id="EHJ62414.1"/>
    </source>
</evidence>
<accession>G6E874</accession>
<dbReference type="Proteomes" id="UP000004030">
    <property type="component" value="Unassembled WGS sequence"/>
</dbReference>
<dbReference type="InterPro" id="IPR016181">
    <property type="entry name" value="Acyl_CoA_acyltransferase"/>
</dbReference>
<proteinExistence type="predicted"/>
<dbReference type="PANTHER" id="PTHR41373">
    <property type="entry name" value="DUF2156 DOMAIN-CONTAINING PROTEIN"/>
    <property type="match status" value="1"/>
</dbReference>
<dbReference type="InterPro" id="IPR024320">
    <property type="entry name" value="LPG_synthase_C"/>
</dbReference>
<comment type="caution">
    <text evidence="2">The sequence shown here is derived from an EMBL/GenBank/DDBJ whole genome shotgun (WGS) entry which is preliminary data.</text>
</comment>
<dbReference type="KEGG" id="npn:JI59_17380"/>
<dbReference type="Pfam" id="PF09924">
    <property type="entry name" value="LPG_synthase_C"/>
    <property type="match status" value="1"/>
</dbReference>
<dbReference type="eggNOG" id="COG4866">
    <property type="taxonomic scope" value="Bacteria"/>
</dbReference>
<dbReference type="InterPro" id="IPR016732">
    <property type="entry name" value="UCP018688"/>
</dbReference>
<organism evidence="2 3">
    <name type="scientific">Novosphingobium pentaromativorans US6-1</name>
    <dbReference type="NCBI Taxonomy" id="1088721"/>
    <lineage>
        <taxon>Bacteria</taxon>
        <taxon>Pseudomonadati</taxon>
        <taxon>Pseudomonadota</taxon>
        <taxon>Alphaproteobacteria</taxon>
        <taxon>Sphingomonadales</taxon>
        <taxon>Sphingomonadaceae</taxon>
        <taxon>Novosphingobium</taxon>
    </lineage>
</organism>
<feature type="domain" description="Phosphatidylglycerol lysyltransferase C-terminal" evidence="1">
    <location>
        <begin position="34"/>
        <end position="278"/>
    </location>
</feature>
<gene>
    <name evidence="2" type="ORF">NSU_0545</name>
</gene>
<dbReference type="Gene3D" id="3.40.630.30">
    <property type="match status" value="1"/>
</dbReference>